<evidence type="ECO:0000313" key="3">
    <source>
        <dbReference type="Proteomes" id="UP000694865"/>
    </source>
</evidence>
<accession>A0ABM0GL14</accession>
<organism evidence="3 4">
    <name type="scientific">Saccoglossus kowalevskii</name>
    <name type="common">Acorn worm</name>
    <dbReference type="NCBI Taxonomy" id="10224"/>
    <lineage>
        <taxon>Eukaryota</taxon>
        <taxon>Metazoa</taxon>
        <taxon>Hemichordata</taxon>
        <taxon>Enteropneusta</taxon>
        <taxon>Harrimaniidae</taxon>
        <taxon>Saccoglossus</taxon>
    </lineage>
</organism>
<dbReference type="InterPro" id="IPR052754">
    <property type="entry name" value="NTPase_KAP_P-loop"/>
</dbReference>
<reference evidence="4" key="1">
    <citation type="submission" date="2025-08" db="UniProtKB">
        <authorList>
            <consortium name="RefSeq"/>
        </authorList>
    </citation>
    <scope>IDENTIFICATION</scope>
    <source>
        <tissue evidence="4">Testes</tissue>
    </source>
</reference>
<feature type="transmembrane region" description="Helical" evidence="1">
    <location>
        <begin position="108"/>
        <end position="138"/>
    </location>
</feature>
<proteinExistence type="predicted"/>
<sequence>MQNAYRKTKSSIWSEFKLLLQIIFYLPPAEIYYDDTDEMDFIIVKFNAWEYAGTDVLWAGIVTSLVSKIEGYAGYWKTRFFRIVAKPGEVPKHAGHGKVKQKFRKSKLVIFSLPNVIWFALFVLIVVAVVALAVLIVIGEVRVDVPSNKSNDTTEEITKGSAQDTFIGIETAILSVLGGTVILNIKNVGSALLTFINSQKSKIERMVNKPNFSQQLGFMSTIKKEILIVSALINWISVYKKKPIRVIIAVDDLDRCPKEKAVKVIEAMNILLSDELSAFICIIAADSRIIVQAIEENLGKLAQNAYFTGHEFMKKYIQVAFCIPVMSTRAKQRFLKQLKKEASSTEHGDAEQCGSETKLQASVSDTIELEVISKNPTTLIDGKCYMNELLMEFERKEIMQYLAGNPHQIKRIFNLLCITTHLVKVAGGPQFPARQVVLWIVLLEQWPYRSSYMIHFIEESFRERDLGIDVNSEWLKLTTTLKEIYPYVESELNTPKNWEMLLSLDGNPDLFQRLIKTEMTTFDVNIVEQMMPYTVHLDRSIKYSIQHADTAEDIKSNSD</sequence>
<dbReference type="Pfam" id="PF07693">
    <property type="entry name" value="KAP_NTPase"/>
    <property type="match status" value="1"/>
</dbReference>
<keyword evidence="3" id="KW-1185">Reference proteome</keyword>
<dbReference type="PANTHER" id="PTHR22674:SF6">
    <property type="entry name" value="NTPASE KAP FAMILY P-LOOP DOMAIN-CONTAINING PROTEIN 1"/>
    <property type="match status" value="1"/>
</dbReference>
<dbReference type="RefSeq" id="XP_002732251.1">
    <property type="nucleotide sequence ID" value="XM_002732205.1"/>
</dbReference>
<dbReference type="PANTHER" id="PTHR22674">
    <property type="entry name" value="NTPASE, KAP FAMILY P-LOOP DOMAIN-CONTAINING 1"/>
    <property type="match status" value="1"/>
</dbReference>
<evidence type="ECO:0000256" key="1">
    <source>
        <dbReference type="SAM" id="Phobius"/>
    </source>
</evidence>
<keyword evidence="1" id="KW-1133">Transmembrane helix</keyword>
<feature type="domain" description="KAP NTPase" evidence="2">
    <location>
        <begin position="38"/>
        <end position="422"/>
    </location>
</feature>
<evidence type="ECO:0000259" key="2">
    <source>
        <dbReference type="Pfam" id="PF07693"/>
    </source>
</evidence>
<keyword evidence="1" id="KW-0472">Membrane</keyword>
<dbReference type="GeneID" id="100377911"/>
<dbReference type="InterPro" id="IPR011646">
    <property type="entry name" value="KAP_P-loop"/>
</dbReference>
<evidence type="ECO:0000313" key="4">
    <source>
        <dbReference type="RefSeq" id="XP_002732251.1"/>
    </source>
</evidence>
<name>A0ABM0GL14_SACKO</name>
<dbReference type="Proteomes" id="UP000694865">
    <property type="component" value="Unplaced"/>
</dbReference>
<gene>
    <name evidence="4" type="primary">LOC100377911</name>
</gene>
<keyword evidence="1" id="KW-0812">Transmembrane</keyword>
<protein>
    <submittedName>
        <fullName evidence="4">NTPase KAP family P-loop domain-containing protein 1-like</fullName>
    </submittedName>
</protein>